<dbReference type="GO" id="GO:0005524">
    <property type="term" value="F:ATP binding"/>
    <property type="evidence" value="ECO:0007669"/>
    <property type="project" value="UniProtKB-UniRule"/>
</dbReference>
<comment type="cofactor">
    <cofactor evidence="1 15">
        <name>Zn(2+)</name>
        <dbReference type="ChEBI" id="CHEBI:29105"/>
    </cofactor>
</comment>
<dbReference type="PANTHER" id="PTHR42780">
    <property type="entry name" value="SOLEUCYL-TRNA SYNTHETASE"/>
    <property type="match status" value="1"/>
</dbReference>
<evidence type="ECO:0000256" key="3">
    <source>
        <dbReference type="ARBA" id="ARBA00007078"/>
    </source>
</evidence>
<comment type="domain">
    <text evidence="15">IleRS has two distinct active sites: one for aminoacylation and one for editing. The misactivated valine is translocated from the active site to the editing site, which sterically excludes the correctly activated isoleucine. The single editing site contains two valyl binding pockets, one specific for each substrate (Val-AMP or Val-tRNA(Ile)).</text>
</comment>
<dbReference type="PROSITE" id="PS00178">
    <property type="entry name" value="AA_TRNA_LIGASE_I"/>
    <property type="match status" value="1"/>
</dbReference>
<comment type="similarity">
    <text evidence="3 15">Belongs to the class-I aminoacyl-tRNA synthetase family. IleS type 2 subfamily.</text>
</comment>
<evidence type="ECO:0000256" key="1">
    <source>
        <dbReference type="ARBA" id="ARBA00001947"/>
    </source>
</evidence>
<evidence type="ECO:0000313" key="18">
    <source>
        <dbReference type="EMBL" id="PIW37212.1"/>
    </source>
</evidence>
<dbReference type="Pfam" id="PF19302">
    <property type="entry name" value="DUF5915"/>
    <property type="match status" value="1"/>
</dbReference>
<dbReference type="FunFam" id="3.40.50.620:FF:000063">
    <property type="entry name" value="Isoleucine--tRNA ligase"/>
    <property type="match status" value="1"/>
</dbReference>
<dbReference type="GO" id="GO:0008270">
    <property type="term" value="F:zinc ion binding"/>
    <property type="evidence" value="ECO:0007669"/>
    <property type="project" value="UniProtKB-UniRule"/>
</dbReference>
<dbReference type="Pfam" id="PF00133">
    <property type="entry name" value="tRNA-synt_1"/>
    <property type="match status" value="1"/>
</dbReference>
<comment type="function">
    <text evidence="13 15">Catalyzes the attachment of isoleucine to tRNA(Ile). As IleRS can inadvertently accommodate and process structurally similar amino acids such as valine, to avoid such errors it has two additional distinct tRNA(Ile)-dependent editing activities. One activity is designated as 'pretransfer' editing and involves the hydrolysis of activated Val-AMP. The other activity is designated 'posttransfer' editing and involves deacylation of mischarged Val-tRNA(Ile).</text>
</comment>
<evidence type="ECO:0000256" key="2">
    <source>
        <dbReference type="ARBA" id="ARBA00004496"/>
    </source>
</evidence>
<evidence type="ECO:0000256" key="11">
    <source>
        <dbReference type="ARBA" id="ARBA00022917"/>
    </source>
</evidence>
<dbReference type="GO" id="GO:0005737">
    <property type="term" value="C:cytoplasm"/>
    <property type="evidence" value="ECO:0007669"/>
    <property type="project" value="UniProtKB-SubCell"/>
</dbReference>
<keyword evidence="5 15" id="KW-0963">Cytoplasm</keyword>
<dbReference type="EMBL" id="PFGC01000018">
    <property type="protein sequence ID" value="PIW37212.1"/>
    <property type="molecule type" value="Genomic_DNA"/>
</dbReference>
<dbReference type="InterPro" id="IPR001412">
    <property type="entry name" value="aa-tRNA-synth_I_CS"/>
</dbReference>
<feature type="short sequence motif" description="'HIGH' region" evidence="15">
    <location>
        <begin position="54"/>
        <end position="64"/>
    </location>
</feature>
<dbReference type="InterPro" id="IPR014729">
    <property type="entry name" value="Rossmann-like_a/b/a_fold"/>
</dbReference>
<dbReference type="SUPFAM" id="SSF52374">
    <property type="entry name" value="Nucleotidylyl transferase"/>
    <property type="match status" value="1"/>
</dbReference>
<evidence type="ECO:0000256" key="8">
    <source>
        <dbReference type="ARBA" id="ARBA00022741"/>
    </source>
</evidence>
<evidence type="ECO:0000256" key="15">
    <source>
        <dbReference type="HAMAP-Rule" id="MF_02003"/>
    </source>
</evidence>
<dbReference type="EC" id="6.1.1.5" evidence="15"/>
<keyword evidence="11 15" id="KW-0648">Protein biosynthesis</keyword>
<dbReference type="Gene3D" id="1.10.730.10">
    <property type="entry name" value="Isoleucyl-tRNA Synthetase, Domain 1"/>
    <property type="match status" value="1"/>
</dbReference>
<comment type="subcellular location">
    <subcellularLocation>
        <location evidence="2 15">Cytoplasm</location>
    </subcellularLocation>
</comment>
<keyword evidence="10 15" id="KW-0067">ATP-binding</keyword>
<keyword evidence="7 15" id="KW-0479">Metal-binding</keyword>
<evidence type="ECO:0000256" key="13">
    <source>
        <dbReference type="ARBA" id="ARBA00025217"/>
    </source>
</evidence>
<dbReference type="AlphaFoldDB" id="A0A2M7H4Q8"/>
<dbReference type="GO" id="GO:0002161">
    <property type="term" value="F:aminoacyl-tRNA deacylase activity"/>
    <property type="evidence" value="ECO:0007669"/>
    <property type="project" value="InterPro"/>
</dbReference>
<keyword evidence="9 15" id="KW-0862">Zinc</keyword>
<dbReference type="FunFam" id="3.40.50.620:FF:000075">
    <property type="entry name" value="Isoleucine--tRNA ligase"/>
    <property type="match status" value="1"/>
</dbReference>
<name>A0A2M7H4Q8_9BACT</name>
<dbReference type="InterPro" id="IPR002300">
    <property type="entry name" value="aa-tRNA-synth_Ia"/>
</dbReference>
<reference evidence="18 19" key="1">
    <citation type="submission" date="2017-09" db="EMBL/GenBank/DDBJ databases">
        <title>Depth-based differentiation of microbial function through sediment-hosted aquifers and enrichment of novel symbionts in the deep terrestrial subsurface.</title>
        <authorList>
            <person name="Probst A.J."/>
            <person name="Ladd B."/>
            <person name="Jarett J.K."/>
            <person name="Geller-Mcgrath D.E."/>
            <person name="Sieber C.M."/>
            <person name="Emerson J.B."/>
            <person name="Anantharaman K."/>
            <person name="Thomas B.C."/>
            <person name="Malmstrom R."/>
            <person name="Stieglmeier M."/>
            <person name="Klingl A."/>
            <person name="Woyke T."/>
            <person name="Ryan C.M."/>
            <person name="Banfield J.F."/>
        </authorList>
    </citation>
    <scope>NUCLEOTIDE SEQUENCE [LARGE SCALE GENOMIC DNA]</scope>
    <source>
        <strain evidence="18">CG15_BIG_FIL_POST_REV_8_21_14_020_45_12</strain>
    </source>
</reference>
<dbReference type="InterPro" id="IPR023586">
    <property type="entry name" value="Ile-tRNA-ligase_type2"/>
</dbReference>
<feature type="short sequence motif" description="'KMSKS' region" evidence="15">
    <location>
        <begin position="613"/>
        <end position="617"/>
    </location>
</feature>
<dbReference type="Gene3D" id="3.40.50.620">
    <property type="entry name" value="HUPs"/>
    <property type="match status" value="2"/>
</dbReference>
<evidence type="ECO:0000256" key="6">
    <source>
        <dbReference type="ARBA" id="ARBA00022598"/>
    </source>
</evidence>
<evidence type="ECO:0000256" key="7">
    <source>
        <dbReference type="ARBA" id="ARBA00022723"/>
    </source>
</evidence>
<dbReference type="InterPro" id="IPR002301">
    <property type="entry name" value="Ile-tRNA-ligase"/>
</dbReference>
<keyword evidence="8 15" id="KW-0547">Nucleotide-binding</keyword>
<dbReference type="InterPro" id="IPR013155">
    <property type="entry name" value="M/V/L/I-tRNA-synth_anticd-bd"/>
</dbReference>
<evidence type="ECO:0000259" key="16">
    <source>
        <dbReference type="Pfam" id="PF00133"/>
    </source>
</evidence>
<evidence type="ECO:0000313" key="19">
    <source>
        <dbReference type="Proteomes" id="UP000230292"/>
    </source>
</evidence>
<dbReference type="CDD" id="cd00818">
    <property type="entry name" value="IleRS_core"/>
    <property type="match status" value="1"/>
</dbReference>
<dbReference type="PANTHER" id="PTHR42780:SF1">
    <property type="entry name" value="ISOLEUCINE--TRNA LIGASE, CYTOPLASMIC"/>
    <property type="match status" value="1"/>
</dbReference>
<accession>A0A2M7H4Q8</accession>
<dbReference type="NCBIfam" id="TIGR00392">
    <property type="entry name" value="ileS"/>
    <property type="match status" value="1"/>
</dbReference>
<keyword evidence="6 15" id="KW-0436">Ligase</keyword>
<evidence type="ECO:0000256" key="5">
    <source>
        <dbReference type="ARBA" id="ARBA00022490"/>
    </source>
</evidence>
<protein>
    <recommendedName>
        <fullName evidence="15">Isoleucine--tRNA ligase</fullName>
        <ecNumber evidence="15">6.1.1.5</ecNumber>
    </recommendedName>
    <alternativeName>
        <fullName evidence="15">Isoleucyl-tRNA synthetase</fullName>
        <shortName evidence="15">IleRS</shortName>
    </alternativeName>
</protein>
<dbReference type="InterPro" id="IPR009008">
    <property type="entry name" value="Val/Leu/Ile-tRNA-synth_edit"/>
</dbReference>
<evidence type="ECO:0000256" key="4">
    <source>
        <dbReference type="ARBA" id="ARBA00011245"/>
    </source>
</evidence>
<dbReference type="PRINTS" id="PR00984">
    <property type="entry name" value="TRNASYNTHILE"/>
</dbReference>
<organism evidence="18 19">
    <name type="scientific">Candidatus Kerfeldbacteria bacterium CG15_BIG_FIL_POST_REV_8_21_14_020_45_12</name>
    <dbReference type="NCBI Taxonomy" id="2014247"/>
    <lineage>
        <taxon>Bacteria</taxon>
        <taxon>Candidatus Kerfeldiibacteriota</taxon>
    </lineage>
</organism>
<dbReference type="Proteomes" id="UP000230292">
    <property type="component" value="Unassembled WGS sequence"/>
</dbReference>
<dbReference type="InterPro" id="IPR009080">
    <property type="entry name" value="tRNAsynth_Ia_anticodon-bd"/>
</dbReference>
<evidence type="ECO:0000256" key="12">
    <source>
        <dbReference type="ARBA" id="ARBA00023146"/>
    </source>
</evidence>
<dbReference type="GO" id="GO:0004822">
    <property type="term" value="F:isoleucine-tRNA ligase activity"/>
    <property type="evidence" value="ECO:0007669"/>
    <property type="project" value="UniProtKB-UniRule"/>
</dbReference>
<keyword evidence="12 15" id="KW-0030">Aminoacyl-tRNA synthetase</keyword>
<dbReference type="CDD" id="cd07961">
    <property type="entry name" value="Anticodon_Ia_Ile_ABEc"/>
    <property type="match status" value="1"/>
</dbReference>
<feature type="binding site" evidence="15">
    <location>
        <position position="616"/>
    </location>
    <ligand>
        <name>ATP</name>
        <dbReference type="ChEBI" id="CHEBI:30616"/>
    </ligand>
</feature>
<comment type="caution">
    <text evidence="18">The sequence shown here is derived from an EMBL/GenBank/DDBJ whole genome shotgun (WGS) entry which is preliminary data.</text>
</comment>
<dbReference type="GO" id="GO:0000049">
    <property type="term" value="F:tRNA binding"/>
    <property type="evidence" value="ECO:0007669"/>
    <property type="project" value="InterPro"/>
</dbReference>
<dbReference type="InterPro" id="IPR033709">
    <property type="entry name" value="Anticodon_Ile_ABEc"/>
</dbReference>
<feature type="domain" description="Methionyl/Valyl/Leucyl/Isoleucyl-tRNA synthetase anticodon-binding" evidence="17">
    <location>
        <begin position="701"/>
        <end position="848"/>
    </location>
</feature>
<evidence type="ECO:0000256" key="14">
    <source>
        <dbReference type="ARBA" id="ARBA00048359"/>
    </source>
</evidence>
<feature type="domain" description="Aminoacyl-tRNA synthetase class Ia" evidence="16">
    <location>
        <begin position="24"/>
        <end position="650"/>
    </location>
</feature>
<comment type="catalytic activity">
    <reaction evidence="14 15">
        <text>tRNA(Ile) + L-isoleucine + ATP = L-isoleucyl-tRNA(Ile) + AMP + diphosphate</text>
        <dbReference type="Rhea" id="RHEA:11060"/>
        <dbReference type="Rhea" id="RHEA-COMP:9666"/>
        <dbReference type="Rhea" id="RHEA-COMP:9695"/>
        <dbReference type="ChEBI" id="CHEBI:30616"/>
        <dbReference type="ChEBI" id="CHEBI:33019"/>
        <dbReference type="ChEBI" id="CHEBI:58045"/>
        <dbReference type="ChEBI" id="CHEBI:78442"/>
        <dbReference type="ChEBI" id="CHEBI:78528"/>
        <dbReference type="ChEBI" id="CHEBI:456215"/>
        <dbReference type="EC" id="6.1.1.5"/>
    </reaction>
</comment>
<dbReference type="GO" id="GO:0006428">
    <property type="term" value="P:isoleucyl-tRNA aminoacylation"/>
    <property type="evidence" value="ECO:0007669"/>
    <property type="project" value="UniProtKB-UniRule"/>
</dbReference>
<gene>
    <name evidence="15" type="primary">ileS</name>
    <name evidence="18" type="ORF">COW24_01365</name>
</gene>
<proteinExistence type="inferred from homology"/>
<comment type="subunit">
    <text evidence="4 15">Monomer.</text>
</comment>
<dbReference type="HAMAP" id="MF_02003">
    <property type="entry name" value="Ile_tRNA_synth_type2"/>
    <property type="match status" value="1"/>
</dbReference>
<evidence type="ECO:0000259" key="17">
    <source>
        <dbReference type="Pfam" id="PF08264"/>
    </source>
</evidence>
<evidence type="ECO:0000256" key="9">
    <source>
        <dbReference type="ARBA" id="ARBA00022833"/>
    </source>
</evidence>
<sequence>MAKQSEQKGENQPKGKFAGLEEEIVAFWEENKAFETSVTMRPADKTYTFYDGPPFATGLPHYGHIIGSLMKDMVPRFWTMQGYRVDRRWGWDCHGLPIENIIEKALDLPSRSDIEEYGVEKFNEACRNTVLTYANEWHGVIRRLGRWVDMDNDYKTMDIEYMESVWWVFKQLWDRDKIYEGKKSMHVCPRCSTPLSNFEVTLGYQDVEDNSVIWKFPIAGEDKTFLLAWTTTPWSTPGTMGLSIGQDFTYLKVLVAGEVVIFAKDRLEFVMGDVKEYEILEELKGADLVGLQYEPILDFYKQLPEVQEKSDNVYRVYAADYVEVTEGTGIVTVNGAYGEIDMEATKQNDLPLVLDVGMDGAYTAVAGPYAGVYVKDAEKTLLSDMQAAGRVWRTELYRHSYPHCWRCDTPLLNYATTSWFVKVEEMKEDLLKNNQKINWVPSNVKDGRFGIWLENARDWAISRSRFWGTPLPIWQSEDGDILCVGSRAELEELSGKAVTDLHKHIVDTIEIQKDGKTYRRIPDVLDCWFESGSMPYAQKHYPFENADNFTQGFPANYIAEGQDQTRGWFYTLHVLATALTTGDNPAIALPDGTTPAFQNCIVNGTVLAEDGKKMSKRLKNYPDPMTVIDKYGADALRYYLAISPAMESNNLNFTEQDVDEVQRKYINTFWNVFTFYQMFAEKETTEILPITDSGEVVHVLDQWILDRLGETANEVTEGYNKYLLRQASIPLQDFVQELSTWYVRRCRDRFKGEDAADRLMALRTLKTVLLTFVKLAAPVTPFITEKVFQELKLDSDPVSVHHCDWPTGAESFKNSEVAETMQSVRTIIEQALALRAEAGIKVRQPLQSVSITSELTDPFQQIIKEELNVRQVLSAEVVAIDTEISEELKLEGVLRELVRNTNMLRKKAGLTINDLISIKLQTSSELVAQALSVHGEEYQRSVLAESMAVVDDEQERSFKVEGQKVTLSF</sequence>
<evidence type="ECO:0000256" key="10">
    <source>
        <dbReference type="ARBA" id="ARBA00022840"/>
    </source>
</evidence>
<dbReference type="SUPFAM" id="SSF50677">
    <property type="entry name" value="ValRS/IleRS/LeuRS editing domain"/>
    <property type="match status" value="1"/>
</dbReference>
<dbReference type="SUPFAM" id="SSF47323">
    <property type="entry name" value="Anticodon-binding domain of a subclass of class I aminoacyl-tRNA synthetases"/>
    <property type="match status" value="1"/>
</dbReference>
<dbReference type="Pfam" id="PF08264">
    <property type="entry name" value="Anticodon_1"/>
    <property type="match status" value="1"/>
</dbReference>